<dbReference type="Proteomes" id="UP000321085">
    <property type="component" value="Unassembled WGS sequence"/>
</dbReference>
<comment type="caution">
    <text evidence="1">The sequence shown here is derived from an EMBL/GenBank/DDBJ whole genome shotgun (WGS) entry which is preliminary data.</text>
</comment>
<name>A0A512BUM8_9HYPH</name>
<reference evidence="1 2" key="1">
    <citation type="submission" date="2019-07" db="EMBL/GenBank/DDBJ databases">
        <title>Whole genome shotgun sequence of Microvirga aerophila NBRC 106136.</title>
        <authorList>
            <person name="Hosoyama A."/>
            <person name="Uohara A."/>
            <person name="Ohji S."/>
            <person name="Ichikawa N."/>
        </authorList>
    </citation>
    <scope>NUCLEOTIDE SEQUENCE [LARGE SCALE GENOMIC DNA]</scope>
    <source>
        <strain evidence="1 2">NBRC 106136</strain>
    </source>
</reference>
<proteinExistence type="predicted"/>
<sequence>MGVEIEFLGLSARIAAEAVVRHLGGDLEAEDPHAFRIRSTRLGSMSIETDLRYVHPRRYPSLGLRLGDRAADWLGAMVSSFVPRELITDPISIARLPEVDEIVAILRAAGARGCGAVLLDSLGLHFNIDPPRLDAETITAYLKAFLLLGEGFRRDIARGDSRLALVLPPDYPRTYIRHVLAPDYWPDLATLSDDYLAANPTRKRALDLLPLLAHLDEERVRSVLPREKIGPRPVFHYRLPQAHLSDPNWSIMPDWARWLTVERLASDPDRLSAMGRAALS</sequence>
<organism evidence="1 2">
    <name type="scientific">Microvirga aerophila</name>
    <dbReference type="NCBI Taxonomy" id="670291"/>
    <lineage>
        <taxon>Bacteria</taxon>
        <taxon>Pseudomonadati</taxon>
        <taxon>Pseudomonadota</taxon>
        <taxon>Alphaproteobacteria</taxon>
        <taxon>Hyphomicrobiales</taxon>
        <taxon>Methylobacteriaceae</taxon>
        <taxon>Microvirga</taxon>
    </lineage>
</organism>
<gene>
    <name evidence="1" type="ORF">MAE02_33500</name>
</gene>
<accession>A0A512BUM8</accession>
<dbReference type="InterPro" id="IPR022025">
    <property type="entry name" value="Amidoligase_2"/>
</dbReference>
<evidence type="ECO:0008006" key="3">
    <source>
        <dbReference type="Google" id="ProtNLM"/>
    </source>
</evidence>
<evidence type="ECO:0000313" key="2">
    <source>
        <dbReference type="Proteomes" id="UP000321085"/>
    </source>
</evidence>
<dbReference type="Pfam" id="PF12224">
    <property type="entry name" value="Amidoligase_2"/>
    <property type="match status" value="1"/>
</dbReference>
<keyword evidence="2" id="KW-1185">Reference proteome</keyword>
<protein>
    <recommendedName>
        <fullName evidence="3">Amidoligase enzyme</fullName>
    </recommendedName>
</protein>
<dbReference type="AlphaFoldDB" id="A0A512BUM8"/>
<dbReference type="EMBL" id="BJYU01000046">
    <property type="protein sequence ID" value="GEO15654.1"/>
    <property type="molecule type" value="Genomic_DNA"/>
</dbReference>
<evidence type="ECO:0000313" key="1">
    <source>
        <dbReference type="EMBL" id="GEO15654.1"/>
    </source>
</evidence>